<evidence type="ECO:0000259" key="3">
    <source>
        <dbReference type="PROSITE" id="PS01124"/>
    </source>
</evidence>
<evidence type="ECO:0000313" key="5">
    <source>
        <dbReference type="Proteomes" id="UP001063816"/>
    </source>
</evidence>
<accession>A0A9J6Q4J2</accession>
<dbReference type="InterPro" id="IPR053142">
    <property type="entry name" value="PchR_regulatory_protein"/>
</dbReference>
<dbReference type="InterPro" id="IPR009057">
    <property type="entry name" value="Homeodomain-like_sf"/>
</dbReference>
<dbReference type="SMART" id="SM00342">
    <property type="entry name" value="HTH_ARAC"/>
    <property type="match status" value="1"/>
</dbReference>
<dbReference type="Proteomes" id="UP001063816">
    <property type="component" value="Unassembled WGS sequence"/>
</dbReference>
<dbReference type="RefSeq" id="WP_271283188.1">
    <property type="nucleotide sequence ID" value="NZ_JAMGZK010000051.1"/>
</dbReference>
<dbReference type="Gene3D" id="1.10.10.60">
    <property type="entry name" value="Homeodomain-like"/>
    <property type="match status" value="1"/>
</dbReference>
<sequence>MSNTTLHDPATATKKTFFVADFKVFGERYGIDYRFPLLTDACATTSPVLHGDVEEMTLPSGISLTHSDVRVLQPYETTSRHSSPLYVLVVLEGCVTLTLSGEVYSVRPGMAFSARLSEQQAMSARHDADIALRTLSFGVYPNDTRRESLLASLLEQWESLKAPTFVWQVPDFVLAGIQHARQRERSSLSRQLLLEGVMYQLLGHGLHLREQQGAALGRASGSEQARLEQIRHLLEQAPEQEYTLGQLAAQAAMSPSSLRSKFRQTYGCTVFDYLRDCRLGLARRYLLEGHSVQQAAWMSGYQHATNFATAFRRRYGVCPGAVRSGR</sequence>
<evidence type="ECO:0000256" key="1">
    <source>
        <dbReference type="ARBA" id="ARBA00023015"/>
    </source>
</evidence>
<comment type="caution">
    <text evidence="4">The sequence shown here is derived from an EMBL/GenBank/DDBJ whole genome shotgun (WGS) entry which is preliminary data.</text>
</comment>
<dbReference type="SUPFAM" id="SSF46689">
    <property type="entry name" value="Homeodomain-like"/>
    <property type="match status" value="2"/>
</dbReference>
<keyword evidence="1" id="KW-0805">Transcription regulation</keyword>
<dbReference type="PROSITE" id="PS01124">
    <property type="entry name" value="HTH_ARAC_FAMILY_2"/>
    <property type="match status" value="1"/>
</dbReference>
<dbReference type="GO" id="GO:0043565">
    <property type="term" value="F:sequence-specific DNA binding"/>
    <property type="evidence" value="ECO:0007669"/>
    <property type="project" value="InterPro"/>
</dbReference>
<dbReference type="InterPro" id="IPR018060">
    <property type="entry name" value="HTH_AraC"/>
</dbReference>
<feature type="domain" description="HTH araC/xylS-type" evidence="3">
    <location>
        <begin position="228"/>
        <end position="325"/>
    </location>
</feature>
<dbReference type="PANTHER" id="PTHR47893">
    <property type="entry name" value="REGULATORY PROTEIN PCHR"/>
    <property type="match status" value="1"/>
</dbReference>
<gene>
    <name evidence="4" type="ORF">M8014_14890</name>
</gene>
<organism evidence="4 5">
    <name type="scientific">Silvania hatchlandensis</name>
    <dbReference type="NCBI Taxonomy" id="2926469"/>
    <lineage>
        <taxon>Bacteria</taxon>
        <taxon>Pseudomonadati</taxon>
        <taxon>Pseudomonadota</taxon>
        <taxon>Gammaproteobacteria</taxon>
        <taxon>Enterobacterales</taxon>
        <taxon>Enterobacteriaceae</taxon>
        <taxon>Silvania</taxon>
    </lineage>
</organism>
<keyword evidence="2" id="KW-0804">Transcription</keyword>
<dbReference type="PANTHER" id="PTHR47893:SF1">
    <property type="entry name" value="REGULATORY PROTEIN PCHR"/>
    <property type="match status" value="1"/>
</dbReference>
<protein>
    <submittedName>
        <fullName evidence="4">AraC family transcriptional regulator</fullName>
    </submittedName>
</protein>
<evidence type="ECO:0000256" key="2">
    <source>
        <dbReference type="ARBA" id="ARBA00023163"/>
    </source>
</evidence>
<dbReference type="EMBL" id="JAMGZK010000051">
    <property type="protein sequence ID" value="MCU6665628.1"/>
    <property type="molecule type" value="Genomic_DNA"/>
</dbReference>
<dbReference type="GO" id="GO:0003700">
    <property type="term" value="F:DNA-binding transcription factor activity"/>
    <property type="evidence" value="ECO:0007669"/>
    <property type="project" value="InterPro"/>
</dbReference>
<evidence type="ECO:0000313" key="4">
    <source>
        <dbReference type="EMBL" id="MCU6665628.1"/>
    </source>
</evidence>
<name>A0A9J6Q4J2_9ENTR</name>
<proteinExistence type="predicted"/>
<dbReference type="Pfam" id="PF12833">
    <property type="entry name" value="HTH_18"/>
    <property type="match status" value="1"/>
</dbReference>
<keyword evidence="5" id="KW-1185">Reference proteome</keyword>
<reference evidence="4" key="1">
    <citation type="submission" date="2022-05" db="EMBL/GenBank/DDBJ databases">
        <title>Description of a novel species of Leclercia; Leclercia tamurae and the Proposal for a Novel Genus Silvania gen. nov. Containing Two Novel Species Silvania hatchlandensis sp. nov. and Silvania confinis sp. nov. Isolated from the Rhizosphere of Oak.</title>
        <authorList>
            <person name="Maddock D.W."/>
            <person name="Brady C.L."/>
            <person name="Denman S."/>
            <person name="Arnold D."/>
        </authorList>
    </citation>
    <scope>NUCLEOTIDE SEQUENCE</scope>
    <source>
        <strain evidence="4">H19S6</strain>
    </source>
</reference>
<dbReference type="AlphaFoldDB" id="A0A9J6Q4J2"/>